<keyword evidence="3" id="KW-1185">Reference proteome</keyword>
<dbReference type="AlphaFoldDB" id="A0A1Q9DJ89"/>
<evidence type="ECO:0000256" key="1">
    <source>
        <dbReference type="SAM" id="MobiDB-lite"/>
    </source>
</evidence>
<organism evidence="2 3">
    <name type="scientific">Symbiodinium microadriaticum</name>
    <name type="common">Dinoflagellate</name>
    <name type="synonym">Zooxanthella microadriatica</name>
    <dbReference type="NCBI Taxonomy" id="2951"/>
    <lineage>
        <taxon>Eukaryota</taxon>
        <taxon>Sar</taxon>
        <taxon>Alveolata</taxon>
        <taxon>Dinophyceae</taxon>
        <taxon>Suessiales</taxon>
        <taxon>Symbiodiniaceae</taxon>
        <taxon>Symbiodinium</taxon>
    </lineage>
</organism>
<feature type="region of interest" description="Disordered" evidence="1">
    <location>
        <begin position="506"/>
        <end position="541"/>
    </location>
</feature>
<evidence type="ECO:0000313" key="3">
    <source>
        <dbReference type="Proteomes" id="UP000186817"/>
    </source>
</evidence>
<accession>A0A1Q9DJ89</accession>
<evidence type="ECO:0000313" key="2">
    <source>
        <dbReference type="EMBL" id="OLP95218.1"/>
    </source>
</evidence>
<dbReference type="EMBL" id="LSRX01000512">
    <property type="protein sequence ID" value="OLP95218.1"/>
    <property type="molecule type" value="Genomic_DNA"/>
</dbReference>
<name>A0A1Q9DJ89_SYMMI</name>
<dbReference type="Proteomes" id="UP000186817">
    <property type="component" value="Unassembled WGS sequence"/>
</dbReference>
<gene>
    <name evidence="2" type="ORF">AK812_SmicGene22706</name>
</gene>
<sequence length="757" mass="85160">MACWQIPVMGPPDPEHTAKGLSRPTAAYTPEKTLEIFRKEEPALLLEIVGPGARVTCVKVRPSEVMEEHVISATQPMSPPGPAVITQSVKSQAWECALPDKLILLAAASVTELSQAVFGERFIWRCLQANADVYQHLPEMGNTVGIEEEFDGPPFRARCDGQWWWRTSGRWYLYARKGEVVVAKSIVTFTPDYPNQSGSVLQAEWPHFVFTCHFTWEAGCVVAFRYLSGALLGVGRWKDPASGTKIARMPVCHARTTASLPQELDNVCGGDLKLEAESILRRRELAPDSCFNITLLHNCTIITDNVRLSGPEVFLNRPEAVRATHKMSFTEWLYRCQLAELQRQNMTRTEFQRAGRRDGNGKPRNSRDSIAELVQRFCDLPGCTKTKLKHHLGGDGPLSQSDQLALANHPLRMEARELADHIARRILEEFTMEDTWVHRRVLLFEVPLLPPDIANQLQFAMSKQARQPQVPGNQVHAAVTCQMEAGAAPRAADVPRPWRLIAPRPRRHADIPFPPGAAQSASSPPFPLPPRDKGWTSGRNTTTTTSEFAAVIPASASTEHSKAPTIPMRRKKMVRDTGGYPSKGRHCAEERGWRVEEFVSETETEETRSDAETDLASDSEEEHEEERRSPTLRCTTFCMNPAYQEASVIHGFAVSKLRRLKKWSEADGNERRLLLVWDFAEVRWIKIREIREKLRGICKIQKAIDTLKGNGEEAEGLPDPSCYRWRHSIHSQAWAWEDDLLDEAGPRIRSEMSGANV</sequence>
<feature type="compositionally biased region" description="Acidic residues" evidence="1">
    <location>
        <begin position="612"/>
        <end position="624"/>
    </location>
</feature>
<feature type="region of interest" description="Disordered" evidence="1">
    <location>
        <begin position="598"/>
        <end position="630"/>
    </location>
</feature>
<reference evidence="2 3" key="1">
    <citation type="submission" date="2016-02" db="EMBL/GenBank/DDBJ databases">
        <title>Genome analysis of coral dinoflagellate symbionts highlights evolutionary adaptations to a symbiotic lifestyle.</title>
        <authorList>
            <person name="Aranda M."/>
            <person name="Li Y."/>
            <person name="Liew Y.J."/>
            <person name="Baumgarten S."/>
            <person name="Simakov O."/>
            <person name="Wilson M."/>
            <person name="Piel J."/>
            <person name="Ashoor H."/>
            <person name="Bougouffa S."/>
            <person name="Bajic V.B."/>
            <person name="Ryu T."/>
            <person name="Ravasi T."/>
            <person name="Bayer T."/>
            <person name="Micklem G."/>
            <person name="Kim H."/>
            <person name="Bhak J."/>
            <person name="Lajeunesse T.C."/>
            <person name="Voolstra C.R."/>
        </authorList>
    </citation>
    <scope>NUCLEOTIDE SEQUENCE [LARGE SCALE GENOMIC DNA]</scope>
    <source>
        <strain evidence="2 3">CCMP2467</strain>
    </source>
</reference>
<proteinExistence type="predicted"/>
<comment type="caution">
    <text evidence="2">The sequence shown here is derived from an EMBL/GenBank/DDBJ whole genome shotgun (WGS) entry which is preliminary data.</text>
</comment>
<protein>
    <submittedName>
        <fullName evidence="2">Uncharacterized protein</fullName>
    </submittedName>
</protein>
<dbReference type="OrthoDB" id="412531at2759"/>